<name>A0A8X6MV91_NEPPI</name>
<dbReference type="AlphaFoldDB" id="A0A8X6MV91"/>
<gene>
    <name evidence="1" type="ORF">NPIL_276981</name>
</gene>
<reference evidence="1" key="1">
    <citation type="submission" date="2020-08" db="EMBL/GenBank/DDBJ databases">
        <title>Multicomponent nature underlies the extraordinary mechanical properties of spider dragline silk.</title>
        <authorList>
            <person name="Kono N."/>
            <person name="Nakamura H."/>
            <person name="Mori M."/>
            <person name="Yoshida Y."/>
            <person name="Ohtoshi R."/>
            <person name="Malay A.D."/>
            <person name="Moran D.A.P."/>
            <person name="Tomita M."/>
            <person name="Numata K."/>
            <person name="Arakawa K."/>
        </authorList>
    </citation>
    <scope>NUCLEOTIDE SEQUENCE</scope>
</reference>
<evidence type="ECO:0000313" key="2">
    <source>
        <dbReference type="Proteomes" id="UP000887013"/>
    </source>
</evidence>
<sequence>MASGSGNHPRAVTKYPFLMSPPRVFTPSGLIISYTPRVLFISLPSSSKWRPIANRVELRGTVLTAGGKINCRHSLQGCYRFDSALIRVAELLLFDIW</sequence>
<accession>A0A8X6MV91</accession>
<keyword evidence="2" id="KW-1185">Reference proteome</keyword>
<proteinExistence type="predicted"/>
<dbReference type="EMBL" id="BMAW01002642">
    <property type="protein sequence ID" value="GFS79602.1"/>
    <property type="molecule type" value="Genomic_DNA"/>
</dbReference>
<comment type="caution">
    <text evidence="1">The sequence shown here is derived from an EMBL/GenBank/DDBJ whole genome shotgun (WGS) entry which is preliminary data.</text>
</comment>
<organism evidence="1 2">
    <name type="scientific">Nephila pilipes</name>
    <name type="common">Giant wood spider</name>
    <name type="synonym">Nephila maculata</name>
    <dbReference type="NCBI Taxonomy" id="299642"/>
    <lineage>
        <taxon>Eukaryota</taxon>
        <taxon>Metazoa</taxon>
        <taxon>Ecdysozoa</taxon>
        <taxon>Arthropoda</taxon>
        <taxon>Chelicerata</taxon>
        <taxon>Arachnida</taxon>
        <taxon>Araneae</taxon>
        <taxon>Araneomorphae</taxon>
        <taxon>Entelegynae</taxon>
        <taxon>Araneoidea</taxon>
        <taxon>Nephilidae</taxon>
        <taxon>Nephila</taxon>
    </lineage>
</organism>
<dbReference type="Proteomes" id="UP000887013">
    <property type="component" value="Unassembled WGS sequence"/>
</dbReference>
<evidence type="ECO:0000313" key="1">
    <source>
        <dbReference type="EMBL" id="GFS79602.1"/>
    </source>
</evidence>
<protein>
    <submittedName>
        <fullName evidence="1">Uncharacterized protein</fullName>
    </submittedName>
</protein>